<dbReference type="AlphaFoldDB" id="A0A1Q8XEV7"/>
<comment type="caution">
    <text evidence="1">The sequence shown here is derived from an EMBL/GenBank/DDBJ whole genome shotgun (WGS) entry which is preliminary data.</text>
</comment>
<gene>
    <name evidence="1" type="ORF">BKH15_03200</name>
</gene>
<dbReference type="EMBL" id="MSKW01000006">
    <property type="protein sequence ID" value="OLO78871.1"/>
    <property type="molecule type" value="Genomic_DNA"/>
</dbReference>
<organism evidence="1 2">
    <name type="scientific">Actinomyces oris</name>
    <dbReference type="NCBI Taxonomy" id="544580"/>
    <lineage>
        <taxon>Bacteria</taxon>
        <taxon>Bacillati</taxon>
        <taxon>Actinomycetota</taxon>
        <taxon>Actinomycetes</taxon>
        <taxon>Actinomycetales</taxon>
        <taxon>Actinomycetaceae</taxon>
        <taxon>Actinomyces</taxon>
    </lineage>
</organism>
<accession>A0A1Q8XEV7</accession>
<protein>
    <submittedName>
        <fullName evidence="1">Uncharacterized protein</fullName>
    </submittedName>
</protein>
<evidence type="ECO:0000313" key="2">
    <source>
        <dbReference type="Proteomes" id="UP000186769"/>
    </source>
</evidence>
<proteinExistence type="predicted"/>
<sequence length="69" mass="7758">MHVVRRIQGEGGHECSLATDHTGFQGVPGVLGASYERFQLRYFLLSILQGVWSEIADYLNMVFNNVICL</sequence>
<evidence type="ECO:0000313" key="1">
    <source>
        <dbReference type="EMBL" id="OLO78871.1"/>
    </source>
</evidence>
<dbReference type="Proteomes" id="UP000186769">
    <property type="component" value="Unassembled WGS sequence"/>
</dbReference>
<name>A0A1Q8XEV7_9ACTO</name>
<reference evidence="1 2" key="1">
    <citation type="submission" date="2016-12" db="EMBL/GenBank/DDBJ databases">
        <title>Genomic comparison of strains in the 'Actinomyces naeslundii' group.</title>
        <authorList>
            <person name="Mughal S.R."/>
            <person name="Do T."/>
            <person name="Gilbert S.C."/>
            <person name="Witherden E.A."/>
            <person name="Didelot X."/>
            <person name="Beighton D."/>
        </authorList>
    </citation>
    <scope>NUCLEOTIDE SEQUENCE [LARGE SCALE GENOMIC DNA]</scope>
    <source>
        <strain evidence="1 2">G53E</strain>
    </source>
</reference>